<protein>
    <submittedName>
        <fullName evidence="1">Uncharacterized protein</fullName>
    </submittedName>
</protein>
<reference evidence="1" key="1">
    <citation type="submission" date="2021-01" db="EMBL/GenBank/DDBJ databases">
        <authorList>
            <consortium name="Genoscope - CEA"/>
            <person name="William W."/>
        </authorList>
    </citation>
    <scope>NUCLEOTIDE SEQUENCE</scope>
</reference>
<organism evidence="1 2">
    <name type="scientific">Paramecium pentaurelia</name>
    <dbReference type="NCBI Taxonomy" id="43138"/>
    <lineage>
        <taxon>Eukaryota</taxon>
        <taxon>Sar</taxon>
        <taxon>Alveolata</taxon>
        <taxon>Ciliophora</taxon>
        <taxon>Intramacronucleata</taxon>
        <taxon>Oligohymenophorea</taxon>
        <taxon>Peniculida</taxon>
        <taxon>Parameciidae</taxon>
        <taxon>Paramecium</taxon>
    </lineage>
</organism>
<dbReference type="EMBL" id="CAJJDO010000175">
    <property type="protein sequence ID" value="CAD8213199.1"/>
    <property type="molecule type" value="Genomic_DNA"/>
</dbReference>
<proteinExistence type="predicted"/>
<keyword evidence="2" id="KW-1185">Reference proteome</keyword>
<dbReference type="AlphaFoldDB" id="A0A8S1YHK3"/>
<evidence type="ECO:0000313" key="2">
    <source>
        <dbReference type="Proteomes" id="UP000689195"/>
    </source>
</evidence>
<sequence length="74" mass="8742">MIAKTGITRFAIKLLNPVNYVGLSVGKKDILLQKRNKLKFFYIRTMELTSQIHMDLYSLIIHLQSLEIFLFKRK</sequence>
<evidence type="ECO:0000313" key="1">
    <source>
        <dbReference type="EMBL" id="CAD8213199.1"/>
    </source>
</evidence>
<gene>
    <name evidence="1" type="ORF">PPENT_87.1.T1750020</name>
</gene>
<comment type="caution">
    <text evidence="1">The sequence shown here is derived from an EMBL/GenBank/DDBJ whole genome shotgun (WGS) entry which is preliminary data.</text>
</comment>
<accession>A0A8S1YHK3</accession>
<dbReference type="Proteomes" id="UP000689195">
    <property type="component" value="Unassembled WGS sequence"/>
</dbReference>
<name>A0A8S1YHK3_9CILI</name>